<evidence type="ECO:0000259" key="3">
    <source>
        <dbReference type="SMART" id="SM00903"/>
    </source>
</evidence>
<dbReference type="Pfam" id="PF01613">
    <property type="entry name" value="Flavin_Reduct"/>
    <property type="match status" value="1"/>
</dbReference>
<evidence type="ECO:0000313" key="4">
    <source>
        <dbReference type="EMBL" id="SEO98146.1"/>
    </source>
</evidence>
<dbReference type="InterPro" id="IPR012349">
    <property type="entry name" value="Split_barrel_FMN-bd"/>
</dbReference>
<evidence type="ECO:0000256" key="2">
    <source>
        <dbReference type="ARBA" id="ARBA00023002"/>
    </source>
</evidence>
<dbReference type="EMBL" id="FOEF01000003">
    <property type="protein sequence ID" value="SEO98146.1"/>
    <property type="molecule type" value="Genomic_DNA"/>
</dbReference>
<organism evidence="4 5">
    <name type="scientific">Amycolatopsis saalfeldensis</name>
    <dbReference type="NCBI Taxonomy" id="394193"/>
    <lineage>
        <taxon>Bacteria</taxon>
        <taxon>Bacillati</taxon>
        <taxon>Actinomycetota</taxon>
        <taxon>Actinomycetes</taxon>
        <taxon>Pseudonocardiales</taxon>
        <taxon>Pseudonocardiaceae</taxon>
        <taxon>Amycolatopsis</taxon>
    </lineage>
</organism>
<dbReference type="STRING" id="394193.SAMN04489732_10369"/>
<proteinExistence type="inferred from homology"/>
<name>A0A1H8U507_9PSEU</name>
<keyword evidence="5" id="KW-1185">Reference proteome</keyword>
<dbReference type="InterPro" id="IPR050268">
    <property type="entry name" value="NADH-dep_flavin_reductase"/>
</dbReference>
<dbReference type="Gene3D" id="2.30.110.10">
    <property type="entry name" value="Electron Transport, Fmn-binding Protein, Chain A"/>
    <property type="match status" value="1"/>
</dbReference>
<evidence type="ECO:0000313" key="5">
    <source>
        <dbReference type="Proteomes" id="UP000198582"/>
    </source>
</evidence>
<dbReference type="SUPFAM" id="SSF50475">
    <property type="entry name" value="FMN-binding split barrel"/>
    <property type="match status" value="1"/>
</dbReference>
<protein>
    <submittedName>
        <fullName evidence="4">NADH-FMN oxidoreductase RutF, flavin reductase (DIM6/NTAB) family</fullName>
    </submittedName>
</protein>
<sequence>MIELESVTGDPVQLRQAYGCFPSGVTAVCALEDGVPVGIAASSFTPVSMDPPLVSLCVQNTSATWPRLRPLPRLGVSVLGQDQNAAARRLAAKDGDRFAELGLTRTDDGGVLVHGAVAWLDCSVHAEVPAGDHAIVLLWVHALRASPEDAPLVFHGSRFRRLAVV</sequence>
<dbReference type="PANTHER" id="PTHR30466">
    <property type="entry name" value="FLAVIN REDUCTASE"/>
    <property type="match status" value="1"/>
</dbReference>
<dbReference type="Proteomes" id="UP000198582">
    <property type="component" value="Unassembled WGS sequence"/>
</dbReference>
<keyword evidence="2" id="KW-0560">Oxidoreductase</keyword>
<accession>A0A1H8U507</accession>
<dbReference type="RefSeq" id="WP_091614878.1">
    <property type="nucleotide sequence ID" value="NZ_FOEF01000003.1"/>
</dbReference>
<dbReference type="SMART" id="SM00903">
    <property type="entry name" value="Flavin_Reduct"/>
    <property type="match status" value="1"/>
</dbReference>
<gene>
    <name evidence="4" type="ORF">SAMN04489732_10369</name>
</gene>
<dbReference type="GO" id="GO:0042602">
    <property type="term" value="F:riboflavin reductase (NADPH) activity"/>
    <property type="evidence" value="ECO:0007669"/>
    <property type="project" value="TreeGrafter"/>
</dbReference>
<dbReference type="AlphaFoldDB" id="A0A1H8U507"/>
<reference evidence="4 5" key="1">
    <citation type="submission" date="2016-10" db="EMBL/GenBank/DDBJ databases">
        <authorList>
            <person name="de Groot N.N."/>
        </authorList>
    </citation>
    <scope>NUCLEOTIDE SEQUENCE [LARGE SCALE GENOMIC DNA]</scope>
    <source>
        <strain evidence="4 5">DSM 44993</strain>
    </source>
</reference>
<feature type="domain" description="Flavin reductase like" evidence="3">
    <location>
        <begin position="18"/>
        <end position="161"/>
    </location>
</feature>
<dbReference type="InterPro" id="IPR002563">
    <property type="entry name" value="Flavin_Rdtase-like_dom"/>
</dbReference>
<dbReference type="PANTHER" id="PTHR30466:SF11">
    <property type="entry name" value="FLAVIN-DEPENDENT MONOOXYGENASE, REDUCTASE SUBUNIT HSAB"/>
    <property type="match status" value="1"/>
</dbReference>
<evidence type="ECO:0000256" key="1">
    <source>
        <dbReference type="ARBA" id="ARBA00008898"/>
    </source>
</evidence>
<dbReference type="OrthoDB" id="9792858at2"/>
<comment type="similarity">
    <text evidence="1">Belongs to the non-flavoprotein flavin reductase family.</text>
</comment>
<dbReference type="GO" id="GO:0010181">
    <property type="term" value="F:FMN binding"/>
    <property type="evidence" value="ECO:0007669"/>
    <property type="project" value="InterPro"/>
</dbReference>